<reference evidence="2" key="1">
    <citation type="submission" date="2019-04" db="EMBL/GenBank/DDBJ databases">
        <title>Sequencing of skin fungus with MAO and IRED activity.</title>
        <authorList>
            <person name="Marsaioli A.J."/>
            <person name="Bonatto J.M.C."/>
            <person name="Reis Junior O."/>
        </authorList>
    </citation>
    <scope>NUCLEOTIDE SEQUENCE</scope>
    <source>
        <strain evidence="2">28M1</strain>
    </source>
</reference>
<organism evidence="2 3">
    <name type="scientific">Didymella heteroderae</name>
    <dbReference type="NCBI Taxonomy" id="1769908"/>
    <lineage>
        <taxon>Eukaryota</taxon>
        <taxon>Fungi</taxon>
        <taxon>Dikarya</taxon>
        <taxon>Ascomycota</taxon>
        <taxon>Pezizomycotina</taxon>
        <taxon>Dothideomycetes</taxon>
        <taxon>Pleosporomycetidae</taxon>
        <taxon>Pleosporales</taxon>
        <taxon>Pleosporineae</taxon>
        <taxon>Didymellaceae</taxon>
        <taxon>Didymella</taxon>
    </lineage>
</organism>
<evidence type="ECO:0000313" key="3">
    <source>
        <dbReference type="Proteomes" id="UP000758155"/>
    </source>
</evidence>
<dbReference type="PROSITE" id="PS51186">
    <property type="entry name" value="GNAT"/>
    <property type="match status" value="1"/>
</dbReference>
<dbReference type="Gene3D" id="3.40.630.30">
    <property type="match status" value="1"/>
</dbReference>
<gene>
    <name evidence="2" type="ORF">E8E12_006519</name>
</gene>
<dbReference type="PANTHER" id="PTHR43441">
    <property type="entry name" value="RIBOSOMAL-PROTEIN-SERINE ACETYLTRANSFERASE"/>
    <property type="match status" value="1"/>
</dbReference>
<accession>A0A9P5BYC2</accession>
<protein>
    <recommendedName>
        <fullName evidence="1">N-acetyltransferase domain-containing protein</fullName>
    </recommendedName>
</protein>
<sequence length="237" mass="26844">MTATTDTARFGPAVPDTPAIAPSRNAKLVGQYVTIEAVRPEHARDMYSLVEGAKNSSLFDYLFDEPPASLASFRENLTKKASETNPWFYSIILESGPDDPPRAVGYTSLFRMDLPNRVIEVGSILFTSALQRTPAATEAMYLLARYVFEDLGFRRYEWKCNSLNAPSRRAAERLGFTYEGTFRQHMIARGRNRDTAWFSMLDSEWPSVKRGFEAWLDASNFDGNGRQKGRLEDFRLA</sequence>
<dbReference type="Pfam" id="PF13302">
    <property type="entry name" value="Acetyltransf_3"/>
    <property type="match status" value="1"/>
</dbReference>
<dbReference type="EMBL" id="SWKV01000068">
    <property type="protein sequence ID" value="KAF3034424.1"/>
    <property type="molecule type" value="Genomic_DNA"/>
</dbReference>
<dbReference type="AlphaFoldDB" id="A0A9P5BYC2"/>
<keyword evidence="3" id="KW-1185">Reference proteome</keyword>
<dbReference type="InterPro" id="IPR051908">
    <property type="entry name" value="Ribosomal_N-acetyltransferase"/>
</dbReference>
<proteinExistence type="predicted"/>
<feature type="domain" description="N-acetyltransferase" evidence="1">
    <location>
        <begin position="33"/>
        <end position="194"/>
    </location>
</feature>
<evidence type="ECO:0000313" key="2">
    <source>
        <dbReference type="EMBL" id="KAF3034424.1"/>
    </source>
</evidence>
<dbReference type="GO" id="GO:1990189">
    <property type="term" value="F:protein N-terminal-serine acetyltransferase activity"/>
    <property type="evidence" value="ECO:0007669"/>
    <property type="project" value="TreeGrafter"/>
</dbReference>
<evidence type="ECO:0000259" key="1">
    <source>
        <dbReference type="PROSITE" id="PS51186"/>
    </source>
</evidence>
<comment type="caution">
    <text evidence="2">The sequence shown here is derived from an EMBL/GenBank/DDBJ whole genome shotgun (WGS) entry which is preliminary data.</text>
</comment>
<dbReference type="InterPro" id="IPR016181">
    <property type="entry name" value="Acyl_CoA_acyltransferase"/>
</dbReference>
<dbReference type="FunFam" id="3.40.630.30:FF:000047">
    <property type="entry name" value="Acetyltransferase, GNAT family"/>
    <property type="match status" value="1"/>
</dbReference>
<dbReference type="Proteomes" id="UP000758155">
    <property type="component" value="Unassembled WGS sequence"/>
</dbReference>
<dbReference type="OrthoDB" id="41238at2759"/>
<dbReference type="InterPro" id="IPR000182">
    <property type="entry name" value="GNAT_dom"/>
</dbReference>
<dbReference type="SUPFAM" id="SSF55729">
    <property type="entry name" value="Acyl-CoA N-acyltransferases (Nat)"/>
    <property type="match status" value="1"/>
</dbReference>
<dbReference type="PANTHER" id="PTHR43441:SF2">
    <property type="entry name" value="FAMILY ACETYLTRANSFERASE, PUTATIVE (AFU_ORTHOLOGUE AFUA_7G00850)-RELATED"/>
    <property type="match status" value="1"/>
</dbReference>
<name>A0A9P5BYC2_9PLEO</name>
<dbReference type="GO" id="GO:0008999">
    <property type="term" value="F:protein-N-terminal-alanine acetyltransferase activity"/>
    <property type="evidence" value="ECO:0007669"/>
    <property type="project" value="TreeGrafter"/>
</dbReference>